<accession>A0ACB7X048</accession>
<dbReference type="Proteomes" id="UP000828048">
    <property type="component" value="Chromosome 2"/>
</dbReference>
<evidence type="ECO:0000313" key="1">
    <source>
        <dbReference type="EMBL" id="KAH7834026.1"/>
    </source>
</evidence>
<name>A0ACB7X048_9ERIC</name>
<reference evidence="1 2" key="1">
    <citation type="journal article" date="2021" name="Hortic Res">
        <title>High-quality reference genome and annotation aids understanding of berry development for evergreen blueberry (Vaccinium darrowii).</title>
        <authorList>
            <person name="Yu J."/>
            <person name="Hulse-Kemp A.M."/>
            <person name="Babiker E."/>
            <person name="Staton M."/>
        </authorList>
    </citation>
    <scope>NUCLEOTIDE SEQUENCE [LARGE SCALE GENOMIC DNA]</scope>
    <source>
        <strain evidence="2">cv. NJ 8807/NJ 8810</strain>
        <tissue evidence="1">Young leaf</tissue>
    </source>
</reference>
<protein>
    <submittedName>
        <fullName evidence="1">Uncharacterized protein</fullName>
    </submittedName>
</protein>
<comment type="caution">
    <text evidence="1">The sequence shown here is derived from an EMBL/GenBank/DDBJ whole genome shotgun (WGS) entry which is preliminary data.</text>
</comment>
<proteinExistence type="predicted"/>
<gene>
    <name evidence="1" type="ORF">Vadar_012060</name>
</gene>
<sequence>MSKTSDNAFISRELKRQGSEAMEERNAKKRKQATGLEPEESLPNTIHTRGKHWFCASTSHWGYPKFMALSDFKNTSKGFLMNDVVVIEVQIMQIFTSKDI</sequence>
<evidence type="ECO:0000313" key="2">
    <source>
        <dbReference type="Proteomes" id="UP000828048"/>
    </source>
</evidence>
<dbReference type="EMBL" id="CM037152">
    <property type="protein sequence ID" value="KAH7834026.1"/>
    <property type="molecule type" value="Genomic_DNA"/>
</dbReference>
<organism evidence="1 2">
    <name type="scientific">Vaccinium darrowii</name>
    <dbReference type="NCBI Taxonomy" id="229202"/>
    <lineage>
        <taxon>Eukaryota</taxon>
        <taxon>Viridiplantae</taxon>
        <taxon>Streptophyta</taxon>
        <taxon>Embryophyta</taxon>
        <taxon>Tracheophyta</taxon>
        <taxon>Spermatophyta</taxon>
        <taxon>Magnoliopsida</taxon>
        <taxon>eudicotyledons</taxon>
        <taxon>Gunneridae</taxon>
        <taxon>Pentapetalae</taxon>
        <taxon>asterids</taxon>
        <taxon>Ericales</taxon>
        <taxon>Ericaceae</taxon>
        <taxon>Vaccinioideae</taxon>
        <taxon>Vaccinieae</taxon>
        <taxon>Vaccinium</taxon>
    </lineage>
</organism>
<keyword evidence="2" id="KW-1185">Reference proteome</keyword>